<dbReference type="AlphaFoldDB" id="A0A6J6IWP3"/>
<name>A0A6J6IWP3_9ZZZZ</name>
<dbReference type="PANTHER" id="PTHR30199">
    <property type="entry name" value="MFS FAMILY TRANSPORTER, PREDICTED SUBSTRATE BENZOATE"/>
    <property type="match status" value="1"/>
</dbReference>
<reference evidence="2" key="1">
    <citation type="submission" date="2020-05" db="EMBL/GenBank/DDBJ databases">
        <authorList>
            <person name="Chiriac C."/>
            <person name="Salcher M."/>
            <person name="Ghai R."/>
            <person name="Kavagutti S V."/>
        </authorList>
    </citation>
    <scope>NUCLEOTIDE SEQUENCE</scope>
</reference>
<feature type="transmembrane region" description="Helical" evidence="1">
    <location>
        <begin position="42"/>
        <end position="60"/>
    </location>
</feature>
<dbReference type="EMBL" id="CAEZVI010000055">
    <property type="protein sequence ID" value="CAB4628948.1"/>
    <property type="molecule type" value="Genomic_DNA"/>
</dbReference>
<keyword evidence="1" id="KW-0472">Membrane</keyword>
<feature type="transmembrane region" description="Helical" evidence="1">
    <location>
        <begin position="291"/>
        <end position="309"/>
    </location>
</feature>
<organism evidence="2">
    <name type="scientific">freshwater metagenome</name>
    <dbReference type="NCBI Taxonomy" id="449393"/>
    <lineage>
        <taxon>unclassified sequences</taxon>
        <taxon>metagenomes</taxon>
        <taxon>ecological metagenomes</taxon>
    </lineage>
</organism>
<keyword evidence="1" id="KW-0812">Transmembrane</keyword>
<sequence>MYQAVQAANLSVELTNSWLLAIFMGSGLFALLMSLRFGIPIIGSWASTTTALLITGLVDHPFSEVIGAYFVASVILMLIGYIGIFSKLMKTIPHAVIMAMLAGVLLTFGVKIFSSTRINPILGISMLMMFFIAKAIKLRAPVVFAFVIGVLVVALQSKINIPEIKLSIVSPVWTNPTFPVGAFFTLTIPIVLLVMTSQNAPGIALLKAVGYVPPINTIVHFGGFLSLLGAGFGGSGVNLSSITASIAITEESDPNPETRYFAGVIAGLAYCVAALFAGVFSTLFGSFPGELTAVLAGIALLPIITTSLVDAMEDKDYRDSAVVTFLVTISGVSALGVGSPFWGLIAGVIVHQLQRLRR</sequence>
<feature type="transmembrane region" description="Helical" evidence="1">
    <location>
        <begin position="260"/>
        <end position="284"/>
    </location>
</feature>
<feature type="transmembrane region" description="Helical" evidence="1">
    <location>
        <begin position="143"/>
        <end position="161"/>
    </location>
</feature>
<gene>
    <name evidence="2" type="ORF">UFOPK1981_00581</name>
</gene>
<feature type="transmembrane region" description="Helical" evidence="1">
    <location>
        <begin position="321"/>
        <end position="350"/>
    </location>
</feature>
<evidence type="ECO:0000313" key="2">
    <source>
        <dbReference type="EMBL" id="CAB4628948.1"/>
    </source>
</evidence>
<feature type="transmembrane region" description="Helical" evidence="1">
    <location>
        <begin position="181"/>
        <end position="206"/>
    </location>
</feature>
<keyword evidence="1" id="KW-1133">Transmembrane helix</keyword>
<feature type="transmembrane region" description="Helical" evidence="1">
    <location>
        <begin position="18"/>
        <end position="35"/>
    </location>
</feature>
<protein>
    <submittedName>
        <fullName evidence="2">Unannotated protein</fullName>
    </submittedName>
</protein>
<accession>A0A6J6IWP3</accession>
<dbReference type="GO" id="GO:0005886">
    <property type="term" value="C:plasma membrane"/>
    <property type="evidence" value="ECO:0007669"/>
    <property type="project" value="TreeGrafter"/>
</dbReference>
<proteinExistence type="predicted"/>
<dbReference type="InterPro" id="IPR004711">
    <property type="entry name" value="Benzoate_Transporter"/>
</dbReference>
<feature type="transmembrane region" description="Helical" evidence="1">
    <location>
        <begin position="92"/>
        <end position="112"/>
    </location>
</feature>
<feature type="transmembrane region" description="Helical" evidence="1">
    <location>
        <begin position="66"/>
        <end position="85"/>
    </location>
</feature>
<dbReference type="Pfam" id="PF03594">
    <property type="entry name" value="BenE"/>
    <property type="match status" value="1"/>
</dbReference>
<dbReference type="PANTHER" id="PTHR30199:SF0">
    <property type="entry name" value="INNER MEMBRANE PROTEIN YDCO"/>
    <property type="match status" value="1"/>
</dbReference>
<evidence type="ECO:0000256" key="1">
    <source>
        <dbReference type="SAM" id="Phobius"/>
    </source>
</evidence>
<dbReference type="GO" id="GO:0042925">
    <property type="term" value="F:benzoate transmembrane transporter activity"/>
    <property type="evidence" value="ECO:0007669"/>
    <property type="project" value="InterPro"/>
</dbReference>
<dbReference type="NCBIfam" id="TIGR00843">
    <property type="entry name" value="benE"/>
    <property type="match status" value="1"/>
</dbReference>
<feature type="transmembrane region" description="Helical" evidence="1">
    <location>
        <begin position="218"/>
        <end position="248"/>
    </location>
</feature>